<accession>A0A7S1UPN6</accession>
<feature type="region of interest" description="Disordered" evidence="1">
    <location>
        <begin position="35"/>
        <end position="58"/>
    </location>
</feature>
<dbReference type="EMBL" id="HBGK01006880">
    <property type="protein sequence ID" value="CAD9274686.1"/>
    <property type="molecule type" value="Transcribed_RNA"/>
</dbReference>
<gene>
    <name evidence="2" type="ORF">GOCE00092_LOCUS3594</name>
</gene>
<sequence>MVCRRPEEVAVANCGETRLLEEFAACGTRLQPLVAESVSRDPHDGRQQSRNNARRDIVRHMSWRHPNDVIISSWFTKGLLMAHATVGKIGLLGLGLFNSTEIPVVPIPHRVNSYGRRVGDAESER</sequence>
<reference evidence="2" key="1">
    <citation type="submission" date="2021-01" db="EMBL/GenBank/DDBJ databases">
        <authorList>
            <person name="Corre E."/>
            <person name="Pelletier E."/>
            <person name="Niang G."/>
            <person name="Scheremetjew M."/>
            <person name="Finn R."/>
            <person name="Kale V."/>
            <person name="Holt S."/>
            <person name="Cochrane G."/>
            <person name="Meng A."/>
            <person name="Brown T."/>
            <person name="Cohen L."/>
        </authorList>
    </citation>
    <scope>NUCLEOTIDE SEQUENCE</scope>
    <source>
        <strain evidence="2">CCMP 410</strain>
    </source>
</reference>
<proteinExistence type="predicted"/>
<name>A0A7S1UPN6_9STRA</name>
<dbReference type="AlphaFoldDB" id="A0A7S1UPN6"/>
<protein>
    <submittedName>
        <fullName evidence="2">Uncharacterized protein</fullName>
    </submittedName>
</protein>
<organism evidence="2">
    <name type="scientific">Grammatophora oceanica</name>
    <dbReference type="NCBI Taxonomy" id="210454"/>
    <lineage>
        <taxon>Eukaryota</taxon>
        <taxon>Sar</taxon>
        <taxon>Stramenopiles</taxon>
        <taxon>Ochrophyta</taxon>
        <taxon>Bacillariophyta</taxon>
        <taxon>Fragilariophyceae</taxon>
        <taxon>Fragilariophycidae</taxon>
        <taxon>Rhabdonematales</taxon>
        <taxon>Grammatophoraceae</taxon>
        <taxon>Grammatophora</taxon>
    </lineage>
</organism>
<evidence type="ECO:0000313" key="2">
    <source>
        <dbReference type="EMBL" id="CAD9274686.1"/>
    </source>
</evidence>
<evidence type="ECO:0000256" key="1">
    <source>
        <dbReference type="SAM" id="MobiDB-lite"/>
    </source>
</evidence>
<feature type="compositionally biased region" description="Basic and acidic residues" evidence="1">
    <location>
        <begin position="38"/>
        <end position="58"/>
    </location>
</feature>